<evidence type="ECO:0000313" key="9">
    <source>
        <dbReference type="EMBL" id="ANS11606.1"/>
    </source>
</evidence>
<dbReference type="GO" id="GO:0005794">
    <property type="term" value="C:Golgi apparatus"/>
    <property type="evidence" value="ECO:0007669"/>
    <property type="project" value="TreeGrafter"/>
</dbReference>
<evidence type="ECO:0000313" key="10">
    <source>
        <dbReference type="Proteomes" id="UP000694865"/>
    </source>
</evidence>
<dbReference type="Gene3D" id="3.40.50.300">
    <property type="entry name" value="P-loop containing nucleotide triphosphate hydrolases"/>
    <property type="match status" value="1"/>
</dbReference>
<accession>A0A1B1JCH3</accession>
<protein>
    <recommendedName>
        <fullName evidence="7">Protein-tyrosine sulfotransferase</fullName>
        <ecNumber evidence="7">2.8.2.20</ecNumber>
    </recommendedName>
</protein>
<evidence type="ECO:0000256" key="4">
    <source>
        <dbReference type="ARBA" id="ARBA00023157"/>
    </source>
</evidence>
<evidence type="ECO:0000256" key="7">
    <source>
        <dbReference type="RuleBase" id="RU365018"/>
    </source>
</evidence>
<dbReference type="PANTHER" id="PTHR12788">
    <property type="entry name" value="PROTEIN-TYROSINE SULFOTRANSFERASE 2"/>
    <property type="match status" value="1"/>
</dbReference>
<keyword evidence="8" id="KW-1133">Transmembrane helix</keyword>
<organism evidence="9">
    <name type="scientific">Saccoglossus kowalevskii</name>
    <name type="common">Acorn worm</name>
    <dbReference type="NCBI Taxonomy" id="10224"/>
    <lineage>
        <taxon>Eukaryota</taxon>
        <taxon>Metazoa</taxon>
        <taxon>Hemichordata</taxon>
        <taxon>Enteropneusta</taxon>
        <taxon>Harrimaniidae</taxon>
        <taxon>Saccoglossus</taxon>
    </lineage>
</organism>
<keyword evidence="8" id="KW-0812">Transmembrane</keyword>
<keyword evidence="3 7" id="KW-0808">Transferase</keyword>
<dbReference type="AlphaFoldDB" id="A0A1B1JCH3"/>
<comment type="function">
    <text evidence="1 7">Catalyzes the O-sulfation of tyrosine residues within acidic motifs of polypeptides, using 3'-phosphoadenylyl sulfate (PAPS) as cosubstrate.</text>
</comment>
<dbReference type="GO" id="GO:0008476">
    <property type="term" value="F:protein-tyrosine sulfotransferase activity"/>
    <property type="evidence" value="ECO:0007669"/>
    <property type="project" value="UniProtKB-EC"/>
</dbReference>
<dbReference type="InterPro" id="IPR027417">
    <property type="entry name" value="P-loop_NTPase"/>
</dbReference>
<dbReference type="FunFam" id="3.40.50.300:FF:002853">
    <property type="entry name" value="Protein-tyrosine sulfotransferase"/>
    <property type="match status" value="1"/>
</dbReference>
<reference evidence="9" key="2">
    <citation type="submission" date="2015-12" db="EMBL/GenBank/DDBJ databases">
        <authorList>
            <person name="Shamseldin A."/>
            <person name="Moawad H."/>
            <person name="Abd El-Rahim W.M."/>
            <person name="Sadowsky M.J."/>
        </authorList>
    </citation>
    <scope>NUCLEOTIDE SEQUENCE</scope>
</reference>
<proteinExistence type="evidence at transcript level"/>
<keyword evidence="5" id="KW-0325">Glycoprotein</keyword>
<dbReference type="KEGG" id="sko:100373916"/>
<dbReference type="Pfam" id="PF13469">
    <property type="entry name" value="Sulfotransfer_3"/>
    <property type="match status" value="1"/>
</dbReference>
<keyword evidence="10" id="KW-1185">Reference proteome</keyword>
<reference evidence="9" key="1">
    <citation type="journal article" date="2008" name="Biol. Bull.">
        <title>cDNA sequences for transcription factors and signaling proteins of the hemichordate Saccoglossus kowalevskii: efficacy of the expressed sequence tag (EST) approach for evolutionary and developmental studies of a new organism.</title>
        <authorList>
            <person name="Freeman R.M. Jr."/>
            <person name="Wu M."/>
            <person name="Cordonnier-Pratt M.M."/>
            <person name="Pratt L.H."/>
            <person name="Gruber C.E."/>
            <person name="Smith M."/>
            <person name="Lander E.S."/>
            <person name="Stange-Thomann N."/>
            <person name="Lowe C.J."/>
            <person name="Gerhart J."/>
            <person name="Kirschner M."/>
        </authorList>
    </citation>
    <scope>NUCLEOTIDE SEQUENCE</scope>
</reference>
<evidence type="ECO:0000256" key="1">
    <source>
        <dbReference type="ARBA" id="ARBA00003886"/>
    </source>
</evidence>
<evidence type="ECO:0000256" key="3">
    <source>
        <dbReference type="ARBA" id="ARBA00022679"/>
    </source>
</evidence>
<evidence type="ECO:0000256" key="2">
    <source>
        <dbReference type="ARBA" id="ARBA00009988"/>
    </source>
</evidence>
<dbReference type="RefSeq" id="XP_006815318.1">
    <property type="nucleotide sequence ID" value="XM_006815255.1"/>
</dbReference>
<evidence type="ECO:0000256" key="5">
    <source>
        <dbReference type="ARBA" id="ARBA00023180"/>
    </source>
</evidence>
<dbReference type="EC" id="2.8.2.20" evidence="7"/>
<name>A0A1B1JCH3_SACKO</name>
<dbReference type="Proteomes" id="UP000694865">
    <property type="component" value="Unplaced"/>
</dbReference>
<dbReference type="SUPFAM" id="SSF52540">
    <property type="entry name" value="P-loop containing nucleoside triphosphate hydrolases"/>
    <property type="match status" value="1"/>
</dbReference>
<reference evidence="11" key="3">
    <citation type="submission" date="2025-05" db="UniProtKB">
        <authorList>
            <consortium name="RefSeq"/>
        </authorList>
    </citation>
    <scope>IDENTIFICATION</scope>
    <source>
        <tissue evidence="11">Testes</tissue>
    </source>
</reference>
<dbReference type="EMBL" id="KU359127">
    <property type="protein sequence ID" value="ANS11606.1"/>
    <property type="molecule type" value="mRNA"/>
</dbReference>
<comment type="catalytic activity">
    <reaction evidence="6 7">
        <text>L-tyrosyl-[protein] + 3'-phosphoadenylyl sulfate = O-sulfo-L-tyrosine-[protein] + adenosine 3',5'-bisphosphate + H(+)</text>
        <dbReference type="Rhea" id="RHEA:16801"/>
        <dbReference type="Rhea" id="RHEA-COMP:10136"/>
        <dbReference type="Rhea" id="RHEA-COMP:11688"/>
        <dbReference type="ChEBI" id="CHEBI:15378"/>
        <dbReference type="ChEBI" id="CHEBI:46858"/>
        <dbReference type="ChEBI" id="CHEBI:58339"/>
        <dbReference type="ChEBI" id="CHEBI:58343"/>
        <dbReference type="ChEBI" id="CHEBI:65286"/>
        <dbReference type="EC" id="2.8.2.20"/>
    </reaction>
</comment>
<dbReference type="OrthoDB" id="545675at2759"/>
<feature type="transmembrane region" description="Helical" evidence="8">
    <location>
        <begin position="12"/>
        <end position="30"/>
    </location>
</feature>
<dbReference type="PANTHER" id="PTHR12788:SF10">
    <property type="entry name" value="PROTEIN-TYROSINE SULFOTRANSFERASE"/>
    <property type="match status" value="1"/>
</dbReference>
<sequence length="404" mass="46074">MGKRLRHGVKILAILIFGILVINLLLLMGFEDGDIPNNFEYYQKMASDSRKHARAVFKEILQDQSKVISDNWEVLNFTKFSDNDRNRPIVFIGGVPRSGTTLMRAMLDAHPDIRIGEETRIIPMIIQMHRHILSSEKEVSRLQEAGVSETIMEAALGAYIMEITVRHGEKASLIGNKDPLVLLSMVQLAKIFPNASFLFMVRDGRAVVHSIITRRVTVTGFDLNSFRSALQTWNRYIEHMHKQCLELGLGRCLPVYYEQLVLHPKIWMKKILKFLKVPWDDSVLKHHETVGKPGGISLSRLEFSTDQVVRPINVAALSSWVGHVPEEVLKNMPQFAPMLANLGYDPMAIPPNYGIPDELVRNNTQYLKASNIFPDNSIPKDTIERVRKNEEALRLAKEYQKSRI</sequence>
<gene>
    <name evidence="11" type="primary">LOC100373916</name>
</gene>
<dbReference type="GeneID" id="100373916"/>
<evidence type="ECO:0000256" key="8">
    <source>
        <dbReference type="SAM" id="Phobius"/>
    </source>
</evidence>
<keyword evidence="4" id="KW-1015">Disulfide bond</keyword>
<comment type="similarity">
    <text evidence="2 7">Belongs to the protein sulfotransferase family.</text>
</comment>
<evidence type="ECO:0000256" key="6">
    <source>
        <dbReference type="ARBA" id="ARBA00048460"/>
    </source>
</evidence>
<keyword evidence="8" id="KW-0472">Membrane</keyword>
<evidence type="ECO:0000313" key="11">
    <source>
        <dbReference type="RefSeq" id="XP_006815318.1"/>
    </source>
</evidence>
<dbReference type="InterPro" id="IPR026634">
    <property type="entry name" value="TPST-like"/>
</dbReference>